<protein>
    <submittedName>
        <fullName evidence="1">Reverse transcriptase</fullName>
    </submittedName>
</protein>
<dbReference type="AlphaFoldDB" id="A0AAV4N3G3"/>
<dbReference type="Proteomes" id="UP001054837">
    <property type="component" value="Unassembled WGS sequence"/>
</dbReference>
<dbReference type="EMBL" id="BPLQ01001176">
    <property type="protein sequence ID" value="GIX79360.1"/>
    <property type="molecule type" value="Genomic_DNA"/>
</dbReference>
<keyword evidence="1" id="KW-0548">Nucleotidyltransferase</keyword>
<keyword evidence="1" id="KW-0695">RNA-directed DNA polymerase</keyword>
<accession>A0AAV4N3G3</accession>
<evidence type="ECO:0000313" key="1">
    <source>
        <dbReference type="EMBL" id="GIX79360.1"/>
    </source>
</evidence>
<keyword evidence="2" id="KW-1185">Reference proteome</keyword>
<evidence type="ECO:0000313" key="2">
    <source>
        <dbReference type="Proteomes" id="UP001054837"/>
    </source>
</evidence>
<proteinExistence type="predicted"/>
<sequence length="123" mass="14018">MSNEPNSRLSKFGKELRIIDDITNGIRSIIYNVNFAPEITPYLKFSMQVIGTIEKQQVKRKQYADQHRKRSPEFNPGGHVYVTPLVTLAKGRSAKLMPCLDEPYVNLSQISPFSYEISSLDDP</sequence>
<name>A0AAV4N3G3_9ARAC</name>
<reference evidence="1 2" key="1">
    <citation type="submission" date="2021-06" db="EMBL/GenBank/DDBJ databases">
        <title>Caerostris darwini draft genome.</title>
        <authorList>
            <person name="Kono N."/>
            <person name="Arakawa K."/>
        </authorList>
    </citation>
    <scope>NUCLEOTIDE SEQUENCE [LARGE SCALE GENOMIC DNA]</scope>
</reference>
<dbReference type="GO" id="GO:0003964">
    <property type="term" value="F:RNA-directed DNA polymerase activity"/>
    <property type="evidence" value="ECO:0007669"/>
    <property type="project" value="UniProtKB-KW"/>
</dbReference>
<gene>
    <name evidence="1" type="primary">pol_1720</name>
    <name evidence="1" type="ORF">CDAR_228291</name>
</gene>
<organism evidence="1 2">
    <name type="scientific">Caerostris darwini</name>
    <dbReference type="NCBI Taxonomy" id="1538125"/>
    <lineage>
        <taxon>Eukaryota</taxon>
        <taxon>Metazoa</taxon>
        <taxon>Ecdysozoa</taxon>
        <taxon>Arthropoda</taxon>
        <taxon>Chelicerata</taxon>
        <taxon>Arachnida</taxon>
        <taxon>Araneae</taxon>
        <taxon>Araneomorphae</taxon>
        <taxon>Entelegynae</taxon>
        <taxon>Araneoidea</taxon>
        <taxon>Araneidae</taxon>
        <taxon>Caerostris</taxon>
    </lineage>
</organism>
<keyword evidence="1" id="KW-0808">Transferase</keyword>
<comment type="caution">
    <text evidence="1">The sequence shown here is derived from an EMBL/GenBank/DDBJ whole genome shotgun (WGS) entry which is preliminary data.</text>
</comment>